<dbReference type="NCBIfam" id="TIGR01017">
    <property type="entry name" value="rpsD_bact"/>
    <property type="match status" value="1"/>
</dbReference>
<dbReference type="Gene3D" id="3.10.290.10">
    <property type="entry name" value="RNA-binding S4 domain"/>
    <property type="match status" value="1"/>
</dbReference>
<dbReference type="GO" id="GO:0042274">
    <property type="term" value="P:ribosomal small subunit biogenesis"/>
    <property type="evidence" value="ECO:0007669"/>
    <property type="project" value="TreeGrafter"/>
</dbReference>
<comment type="similarity">
    <text evidence="1 7 8">Belongs to the universal ribosomal protein uS4 family.</text>
</comment>
<evidence type="ECO:0000256" key="4">
    <source>
        <dbReference type="ARBA" id="ARBA00022980"/>
    </source>
</evidence>
<comment type="function">
    <text evidence="7">With S5 and S12 plays an important role in translational accuracy.</text>
</comment>
<dbReference type="Proteomes" id="UP000177080">
    <property type="component" value="Unassembled WGS sequence"/>
</dbReference>
<dbReference type="PANTHER" id="PTHR11831:SF4">
    <property type="entry name" value="SMALL RIBOSOMAL SUBUNIT PROTEIN US4M"/>
    <property type="match status" value="1"/>
</dbReference>
<comment type="subunit">
    <text evidence="7">Part of the 30S ribosomal subunit. Contacts protein S5. The interaction surface between S4 and S5 is involved in control of translational fidelity.</text>
</comment>
<dbReference type="STRING" id="1797259.A2989_00355"/>
<feature type="domain" description="Small ribosomal subunit protein uS4 N-terminal" evidence="11">
    <location>
        <begin position="3"/>
        <end position="91"/>
    </location>
</feature>
<evidence type="ECO:0000256" key="3">
    <source>
        <dbReference type="ARBA" id="ARBA00022884"/>
    </source>
</evidence>
<sequence length="199" mass="22722">MARYTEPKNRLSRREGFDLFGRGNKLRRATQPPGQHGPKGTRRPSDYAVRLREKQKTKRIYGIMERQFRKYFEKATKVRGKTGEVLLRLLETRLDNVVYRLGMAPTRAMARQLVSHGHVRLDGKRVTIPSFQISTGQQISLSPKAMQTPVVSALLQSTDHHLPAWLDRQGAVGVVTTLPSRTDVDSPIDEQLIVEFYSR</sequence>
<dbReference type="EMBL" id="MEXN01000007">
    <property type="protein sequence ID" value="OGD03269.1"/>
    <property type="molecule type" value="Genomic_DNA"/>
</dbReference>
<dbReference type="PROSITE" id="PS50889">
    <property type="entry name" value="S4"/>
    <property type="match status" value="1"/>
</dbReference>
<dbReference type="NCBIfam" id="NF003717">
    <property type="entry name" value="PRK05327.1"/>
    <property type="match status" value="1"/>
</dbReference>
<keyword evidence="3 7" id="KW-0694">RNA-binding</keyword>
<dbReference type="InterPro" id="IPR005709">
    <property type="entry name" value="Ribosomal_uS4_bac-type"/>
</dbReference>
<dbReference type="Pfam" id="PF01479">
    <property type="entry name" value="S4"/>
    <property type="match status" value="1"/>
</dbReference>
<evidence type="ECO:0000256" key="6">
    <source>
        <dbReference type="ARBA" id="ARBA00035254"/>
    </source>
</evidence>
<evidence type="ECO:0000259" key="10">
    <source>
        <dbReference type="SMART" id="SM00363"/>
    </source>
</evidence>
<dbReference type="GO" id="GO:0019843">
    <property type="term" value="F:rRNA binding"/>
    <property type="evidence" value="ECO:0007669"/>
    <property type="project" value="UniProtKB-UniRule"/>
</dbReference>
<dbReference type="HAMAP" id="MF_01306_B">
    <property type="entry name" value="Ribosomal_uS4_B"/>
    <property type="match status" value="1"/>
</dbReference>
<dbReference type="InterPro" id="IPR001912">
    <property type="entry name" value="Ribosomal_uS4_N"/>
</dbReference>
<dbReference type="InterPro" id="IPR002942">
    <property type="entry name" value="S4_RNA-bd"/>
</dbReference>
<dbReference type="Pfam" id="PF00163">
    <property type="entry name" value="Ribosomal_S4"/>
    <property type="match status" value="1"/>
</dbReference>
<dbReference type="PROSITE" id="PS00632">
    <property type="entry name" value="RIBOSOMAL_S4"/>
    <property type="match status" value="1"/>
</dbReference>
<comment type="function">
    <text evidence="7">One of the primary rRNA binding proteins, it binds directly to 16S rRNA where it nucleates assembly of the body of the 30S subunit.</text>
</comment>
<proteinExistence type="inferred from homology"/>
<evidence type="ECO:0000313" key="13">
    <source>
        <dbReference type="Proteomes" id="UP000177080"/>
    </source>
</evidence>
<dbReference type="Gene3D" id="1.10.1050.10">
    <property type="entry name" value="Ribosomal Protein S4 Delta 41, Chain A, domain 1"/>
    <property type="match status" value="1"/>
</dbReference>
<feature type="domain" description="RNA-binding S4" evidence="10">
    <location>
        <begin position="92"/>
        <end position="156"/>
    </location>
</feature>
<name>A0A1F4ZA41_9BACT</name>
<dbReference type="SMART" id="SM00363">
    <property type="entry name" value="S4"/>
    <property type="match status" value="1"/>
</dbReference>
<dbReference type="InterPro" id="IPR022801">
    <property type="entry name" value="Ribosomal_uS4"/>
</dbReference>
<dbReference type="PANTHER" id="PTHR11831">
    <property type="entry name" value="30S 40S RIBOSOMAL PROTEIN"/>
    <property type="match status" value="1"/>
</dbReference>
<evidence type="ECO:0000256" key="2">
    <source>
        <dbReference type="ARBA" id="ARBA00022730"/>
    </source>
</evidence>
<dbReference type="AlphaFoldDB" id="A0A1F4ZA41"/>
<evidence type="ECO:0000256" key="9">
    <source>
        <dbReference type="SAM" id="MobiDB-lite"/>
    </source>
</evidence>
<evidence type="ECO:0000256" key="7">
    <source>
        <dbReference type="HAMAP-Rule" id="MF_01306"/>
    </source>
</evidence>
<dbReference type="SUPFAM" id="SSF55174">
    <property type="entry name" value="Alpha-L RNA-binding motif"/>
    <property type="match status" value="1"/>
</dbReference>
<protein>
    <recommendedName>
        <fullName evidence="6 7">Small ribosomal subunit protein uS4</fullName>
    </recommendedName>
</protein>
<dbReference type="GO" id="GO:0003735">
    <property type="term" value="F:structural constituent of ribosome"/>
    <property type="evidence" value="ECO:0007669"/>
    <property type="project" value="InterPro"/>
</dbReference>
<gene>
    <name evidence="7" type="primary">rpsD</name>
    <name evidence="12" type="ORF">A2989_00355</name>
</gene>
<reference evidence="12 13" key="1">
    <citation type="journal article" date="2016" name="Nat. Commun.">
        <title>Thousands of microbial genomes shed light on interconnected biogeochemical processes in an aquifer system.</title>
        <authorList>
            <person name="Anantharaman K."/>
            <person name="Brown C.T."/>
            <person name="Hug L.A."/>
            <person name="Sharon I."/>
            <person name="Castelle C.J."/>
            <person name="Probst A.J."/>
            <person name="Thomas B.C."/>
            <person name="Singh A."/>
            <person name="Wilkins M.J."/>
            <person name="Karaoz U."/>
            <person name="Brodie E.L."/>
            <person name="Williams K.H."/>
            <person name="Hubbard S.S."/>
            <person name="Banfield J.F."/>
        </authorList>
    </citation>
    <scope>NUCLEOTIDE SEQUENCE [LARGE SCALE GENOMIC DNA]</scope>
</reference>
<evidence type="ECO:0000256" key="8">
    <source>
        <dbReference type="RuleBase" id="RU003699"/>
    </source>
</evidence>
<evidence type="ECO:0000256" key="1">
    <source>
        <dbReference type="ARBA" id="ARBA00007465"/>
    </source>
</evidence>
<accession>A0A1F4ZA41</accession>
<evidence type="ECO:0000259" key="11">
    <source>
        <dbReference type="SMART" id="SM01390"/>
    </source>
</evidence>
<evidence type="ECO:0000256" key="5">
    <source>
        <dbReference type="ARBA" id="ARBA00023274"/>
    </source>
</evidence>
<dbReference type="FunFam" id="3.10.290.10:FF:000001">
    <property type="entry name" value="30S ribosomal protein S4"/>
    <property type="match status" value="1"/>
</dbReference>
<dbReference type="GO" id="GO:0015935">
    <property type="term" value="C:small ribosomal subunit"/>
    <property type="evidence" value="ECO:0007669"/>
    <property type="project" value="InterPro"/>
</dbReference>
<evidence type="ECO:0000313" key="12">
    <source>
        <dbReference type="EMBL" id="OGD03269.1"/>
    </source>
</evidence>
<dbReference type="InterPro" id="IPR036986">
    <property type="entry name" value="S4_RNA-bd_sf"/>
</dbReference>
<dbReference type="InterPro" id="IPR018079">
    <property type="entry name" value="Ribosomal_uS4_CS"/>
</dbReference>
<dbReference type="GO" id="GO:0006412">
    <property type="term" value="P:translation"/>
    <property type="evidence" value="ECO:0007669"/>
    <property type="project" value="UniProtKB-UniRule"/>
</dbReference>
<keyword evidence="5 7" id="KW-0687">Ribonucleoprotein</keyword>
<keyword evidence="4 7" id="KW-0689">Ribosomal protein</keyword>
<feature type="compositionally biased region" description="Basic and acidic residues" evidence="9">
    <location>
        <begin position="1"/>
        <end position="17"/>
    </location>
</feature>
<dbReference type="CDD" id="cd00165">
    <property type="entry name" value="S4"/>
    <property type="match status" value="1"/>
</dbReference>
<feature type="region of interest" description="Disordered" evidence="9">
    <location>
        <begin position="1"/>
        <end position="45"/>
    </location>
</feature>
<dbReference type="SMART" id="SM01390">
    <property type="entry name" value="Ribosomal_S4"/>
    <property type="match status" value="1"/>
</dbReference>
<comment type="caution">
    <text evidence="12">The sequence shown here is derived from an EMBL/GenBank/DDBJ whole genome shotgun (WGS) entry which is preliminary data.</text>
</comment>
<keyword evidence="2 7" id="KW-0699">rRNA-binding</keyword>
<organism evidence="12 13">
    <name type="scientific">Candidatus Amesbacteria bacterium RIFCSPLOWO2_01_FULL_48_25</name>
    <dbReference type="NCBI Taxonomy" id="1797259"/>
    <lineage>
        <taxon>Bacteria</taxon>
        <taxon>Candidatus Amesiibacteriota</taxon>
    </lineage>
</organism>